<dbReference type="Gene3D" id="1.10.287.610">
    <property type="entry name" value="Helix hairpin bin"/>
    <property type="match status" value="1"/>
</dbReference>
<dbReference type="InterPro" id="IPR018130">
    <property type="entry name" value="Ribosomal_uS2_CS"/>
</dbReference>
<name>A0A7C4CAB5_UNCW3</name>
<dbReference type="FunFam" id="1.10.287.610:FF:000001">
    <property type="entry name" value="30S ribosomal protein S2"/>
    <property type="match status" value="1"/>
</dbReference>
<protein>
    <recommendedName>
        <fullName evidence="4 5">Small ribosomal subunit protein uS2</fullName>
    </recommendedName>
</protein>
<dbReference type="EMBL" id="DSUT01000036">
    <property type="protein sequence ID" value="HGK27705.1"/>
    <property type="molecule type" value="Genomic_DNA"/>
</dbReference>
<keyword evidence="2 5" id="KW-0689">Ribosomal protein</keyword>
<keyword evidence="3 5" id="KW-0687">Ribonucleoprotein</keyword>
<dbReference type="AlphaFoldDB" id="A0A7C4CAB5"/>
<evidence type="ECO:0000256" key="4">
    <source>
        <dbReference type="ARBA" id="ARBA00035256"/>
    </source>
</evidence>
<evidence type="ECO:0000256" key="6">
    <source>
        <dbReference type="RuleBase" id="RU003631"/>
    </source>
</evidence>
<accession>A0A7C4CAB5</accession>
<dbReference type="InterPro" id="IPR001865">
    <property type="entry name" value="Ribosomal_uS2"/>
</dbReference>
<comment type="similarity">
    <text evidence="1 5 6">Belongs to the universal ribosomal protein uS2 family.</text>
</comment>
<evidence type="ECO:0000313" key="7">
    <source>
        <dbReference type="EMBL" id="HGK27705.1"/>
    </source>
</evidence>
<dbReference type="PANTHER" id="PTHR12534:SF0">
    <property type="entry name" value="SMALL RIBOSOMAL SUBUNIT PROTEIN US2M"/>
    <property type="match status" value="1"/>
</dbReference>
<gene>
    <name evidence="5 7" type="primary">rpsB</name>
    <name evidence="7" type="ORF">ENS41_01980</name>
</gene>
<dbReference type="PROSITE" id="PS00963">
    <property type="entry name" value="RIBOSOMAL_S2_2"/>
    <property type="match status" value="1"/>
</dbReference>
<comment type="caution">
    <text evidence="7">The sequence shown here is derived from an EMBL/GenBank/DDBJ whole genome shotgun (WGS) entry which is preliminary data.</text>
</comment>
<evidence type="ECO:0000256" key="2">
    <source>
        <dbReference type="ARBA" id="ARBA00022980"/>
    </source>
</evidence>
<evidence type="ECO:0000256" key="3">
    <source>
        <dbReference type="ARBA" id="ARBA00023274"/>
    </source>
</evidence>
<dbReference type="CDD" id="cd01425">
    <property type="entry name" value="RPS2"/>
    <property type="match status" value="1"/>
</dbReference>
<dbReference type="InterPro" id="IPR023591">
    <property type="entry name" value="Ribosomal_uS2_flav_dom_sf"/>
</dbReference>
<dbReference type="InterPro" id="IPR005706">
    <property type="entry name" value="Ribosomal_uS2_bac/mit/plastid"/>
</dbReference>
<evidence type="ECO:0000256" key="5">
    <source>
        <dbReference type="HAMAP-Rule" id="MF_00291"/>
    </source>
</evidence>
<sequence length="239" mass="27114">MDQTLTIRHLLEAGLHFGHHSRRWNPKMKPFIFGKRNGIFIIDLERTLERLRTAYDAVRSVTESGRDILFVGTKQQARPIIEEEAQRCGSFHVTIRWIGGLLTNFEIVSTRIARLSELERILADGRLTSSTKKEALQLQREYRKLTKVFAGLKQMDRLPGAVFVVDPVREATAVAEARRVKIPVIALIDTNGDPDVVDYPIPGNDDALRSIRLVSSTIANAVMEGHKQFETDAREEDKQ</sequence>
<dbReference type="SUPFAM" id="SSF52313">
    <property type="entry name" value="Ribosomal protein S2"/>
    <property type="match status" value="1"/>
</dbReference>
<evidence type="ECO:0000256" key="1">
    <source>
        <dbReference type="ARBA" id="ARBA00006242"/>
    </source>
</evidence>
<dbReference type="PANTHER" id="PTHR12534">
    <property type="entry name" value="30S RIBOSOMAL PROTEIN S2 PROKARYOTIC AND ORGANELLAR"/>
    <property type="match status" value="1"/>
</dbReference>
<dbReference type="GO" id="GO:0003735">
    <property type="term" value="F:structural constituent of ribosome"/>
    <property type="evidence" value="ECO:0007669"/>
    <property type="project" value="InterPro"/>
</dbReference>
<dbReference type="PRINTS" id="PR00395">
    <property type="entry name" value="RIBOSOMALS2"/>
</dbReference>
<dbReference type="NCBIfam" id="TIGR01011">
    <property type="entry name" value="rpsB_bact"/>
    <property type="match status" value="1"/>
</dbReference>
<dbReference type="PROSITE" id="PS00962">
    <property type="entry name" value="RIBOSOMAL_S2_1"/>
    <property type="match status" value="1"/>
</dbReference>
<dbReference type="Pfam" id="PF00318">
    <property type="entry name" value="Ribosomal_S2"/>
    <property type="match status" value="1"/>
</dbReference>
<dbReference type="GO" id="GO:0022627">
    <property type="term" value="C:cytosolic small ribosomal subunit"/>
    <property type="evidence" value="ECO:0007669"/>
    <property type="project" value="TreeGrafter"/>
</dbReference>
<organism evidence="7">
    <name type="scientific">candidate division WOR-3 bacterium</name>
    <dbReference type="NCBI Taxonomy" id="2052148"/>
    <lineage>
        <taxon>Bacteria</taxon>
        <taxon>Bacteria division WOR-3</taxon>
    </lineage>
</organism>
<dbReference type="Gene3D" id="3.40.50.10490">
    <property type="entry name" value="Glucose-6-phosphate isomerase like protein, domain 1"/>
    <property type="match status" value="1"/>
</dbReference>
<dbReference type="GO" id="GO:0006412">
    <property type="term" value="P:translation"/>
    <property type="evidence" value="ECO:0007669"/>
    <property type="project" value="UniProtKB-UniRule"/>
</dbReference>
<dbReference type="HAMAP" id="MF_00291_B">
    <property type="entry name" value="Ribosomal_uS2_B"/>
    <property type="match status" value="1"/>
</dbReference>
<proteinExistence type="inferred from homology"/>
<reference evidence="7" key="1">
    <citation type="journal article" date="2020" name="mSystems">
        <title>Genome- and Community-Level Interaction Insights into Carbon Utilization and Element Cycling Functions of Hydrothermarchaeota in Hydrothermal Sediment.</title>
        <authorList>
            <person name="Zhou Z."/>
            <person name="Liu Y."/>
            <person name="Xu W."/>
            <person name="Pan J."/>
            <person name="Luo Z.H."/>
            <person name="Li M."/>
        </authorList>
    </citation>
    <scope>NUCLEOTIDE SEQUENCE [LARGE SCALE GENOMIC DNA]</scope>
    <source>
        <strain evidence="7">SpSt-488</strain>
    </source>
</reference>